<evidence type="ECO:0000313" key="8">
    <source>
        <dbReference type="EMBL" id="WOH02200.1"/>
    </source>
</evidence>
<evidence type="ECO:0000256" key="4">
    <source>
        <dbReference type="PROSITE-ProRule" id="PRU00175"/>
    </source>
</evidence>
<accession>A0AAF0X6Q6</accession>
<dbReference type="SUPFAM" id="SSF57850">
    <property type="entry name" value="RING/U-box"/>
    <property type="match status" value="1"/>
</dbReference>
<evidence type="ECO:0000259" key="7">
    <source>
        <dbReference type="PROSITE" id="PS50089"/>
    </source>
</evidence>
<dbReference type="Pfam" id="PF13445">
    <property type="entry name" value="zf-RING_UBOX"/>
    <property type="match status" value="1"/>
</dbReference>
<dbReference type="InterPro" id="IPR001841">
    <property type="entry name" value="Znf_RING"/>
</dbReference>
<dbReference type="AlphaFoldDB" id="A0AAF0X6Q6"/>
<dbReference type="PROSITE" id="PS50082">
    <property type="entry name" value="WD_REPEATS_2"/>
    <property type="match status" value="2"/>
</dbReference>
<feature type="repeat" description="WD" evidence="5">
    <location>
        <begin position="531"/>
        <end position="570"/>
    </location>
</feature>
<dbReference type="InterPro" id="IPR036322">
    <property type="entry name" value="WD40_repeat_dom_sf"/>
</dbReference>
<keyword evidence="1" id="KW-0479">Metal-binding</keyword>
<sequence length="822" mass="91069">METPDWPELPECPVCLQYYDGACTIPRVLPCGHSVCEACVSQLPNPFPQTIRCPACTQLVKYPQNVSSLPKNIDLLRLSSLLQNPEKPISPKPKKAIKELSEKDGAFMPNLWSREFYNSWKDWILSEDCVVIDEFGGGGGVLRGKVGAFEGFLGMPSKWLMKENDVVGLVKVGGLLNDDDGEVVYSYVGKIMRVLCGMSDSERDELGLILGSSLKWSRVCKVFGLWYNKDDQGVYVVCESHGCKVLDKLDGWEKGFSDEDDEDVGLRRDAILGVLMIGLEICEAVMGLHSEGLSFGSLGLSCFSFDCFGHACVEILEVMTMGASLNKMFASALSSKHKNDREELEIIMNRFLFEGFTFVSPELFVELLRRGGANVGPGFQRYAVGYGSDVWSLACVVICFLVGKPFIEELHNYICCLILFFNDKENVNCEVMYKGWLDKVKTFLDTRLKLESMSLKDLLIRCLAFNSEMRPDVVDIWKCIRSMLVDPEFHMVVSLSVVQGKCEVLEQVTNLRIDRDLTADLPEGHVKSIDLHGHLDCITGLAVGGGFLFSSSFDKAVHLWSLEDFTHIHSFKGHEHKVMAVAFVDEEQPLCISGDNGGGICIWEISIPFGEEPIKKLVAEKDWRYSGIHALTVSGSGYFYTGNGDRSIKAWSMQNYTLACTLTGHKSVVSTLAVCHGVLYSGSWDGTVRLWCLSDHSPLTVLGEDSPGNMASVLSLSADQNMLVAAYENGHVKVWRDNLLVKSTAAQEGAVFSVCMKAMLIFTGGWSKTVTIQQVQGDNNLTDVIPIGSIACNSVVTALSYWQGKLFVGQADRTIKVYYYKV</sequence>
<keyword evidence="9" id="KW-1185">Reference proteome</keyword>
<dbReference type="Gene3D" id="2.130.10.10">
    <property type="entry name" value="YVTN repeat-like/Quinoprotein amine dehydrogenase"/>
    <property type="match status" value="2"/>
</dbReference>
<keyword evidence="5" id="KW-0853">WD repeat</keyword>
<dbReference type="InterPro" id="IPR017907">
    <property type="entry name" value="Znf_RING_CS"/>
</dbReference>
<evidence type="ECO:0000313" key="9">
    <source>
        <dbReference type="Proteomes" id="UP000077755"/>
    </source>
</evidence>
<dbReference type="GO" id="GO:0004672">
    <property type="term" value="F:protein kinase activity"/>
    <property type="evidence" value="ECO:0007669"/>
    <property type="project" value="InterPro"/>
</dbReference>
<proteinExistence type="predicted"/>
<evidence type="ECO:0008006" key="10">
    <source>
        <dbReference type="Google" id="ProtNLM"/>
    </source>
</evidence>
<evidence type="ECO:0000256" key="3">
    <source>
        <dbReference type="ARBA" id="ARBA00022833"/>
    </source>
</evidence>
<dbReference type="GO" id="GO:0005524">
    <property type="term" value="F:ATP binding"/>
    <property type="evidence" value="ECO:0007669"/>
    <property type="project" value="InterPro"/>
</dbReference>
<dbReference type="InterPro" id="IPR027370">
    <property type="entry name" value="Znf-RING_euk"/>
</dbReference>
<dbReference type="InterPro" id="IPR015943">
    <property type="entry name" value="WD40/YVTN_repeat-like_dom_sf"/>
</dbReference>
<dbReference type="PANTHER" id="PTHR44489">
    <property type="match status" value="1"/>
</dbReference>
<name>A0AAF0X6Q6_DAUCS</name>
<keyword evidence="2 4" id="KW-0863">Zinc-finger</keyword>
<evidence type="ECO:0000259" key="6">
    <source>
        <dbReference type="PROSITE" id="PS50011"/>
    </source>
</evidence>
<dbReference type="PROSITE" id="PS00518">
    <property type="entry name" value="ZF_RING_1"/>
    <property type="match status" value="1"/>
</dbReference>
<organism evidence="8 9">
    <name type="scientific">Daucus carota subsp. sativus</name>
    <name type="common">Carrot</name>
    <dbReference type="NCBI Taxonomy" id="79200"/>
    <lineage>
        <taxon>Eukaryota</taxon>
        <taxon>Viridiplantae</taxon>
        <taxon>Streptophyta</taxon>
        <taxon>Embryophyta</taxon>
        <taxon>Tracheophyta</taxon>
        <taxon>Spermatophyta</taxon>
        <taxon>Magnoliopsida</taxon>
        <taxon>eudicotyledons</taxon>
        <taxon>Gunneridae</taxon>
        <taxon>Pentapetalae</taxon>
        <taxon>asterids</taxon>
        <taxon>campanulids</taxon>
        <taxon>Apiales</taxon>
        <taxon>Apiaceae</taxon>
        <taxon>Apioideae</taxon>
        <taxon>Scandiceae</taxon>
        <taxon>Daucinae</taxon>
        <taxon>Daucus</taxon>
        <taxon>Daucus sect. Daucus</taxon>
    </lineage>
</organism>
<dbReference type="PROSITE" id="PS50089">
    <property type="entry name" value="ZF_RING_2"/>
    <property type="match status" value="1"/>
</dbReference>
<dbReference type="InterPro" id="IPR044715">
    <property type="entry name" value="WDR86-like"/>
</dbReference>
<dbReference type="SMART" id="SM00320">
    <property type="entry name" value="WD40"/>
    <property type="match status" value="6"/>
</dbReference>
<dbReference type="InterPro" id="IPR000719">
    <property type="entry name" value="Prot_kinase_dom"/>
</dbReference>
<dbReference type="Gene3D" id="1.10.510.10">
    <property type="entry name" value="Transferase(Phosphotransferase) domain 1"/>
    <property type="match status" value="1"/>
</dbReference>
<dbReference type="GO" id="GO:0008270">
    <property type="term" value="F:zinc ion binding"/>
    <property type="evidence" value="ECO:0007669"/>
    <property type="project" value="UniProtKB-KW"/>
</dbReference>
<dbReference type="InterPro" id="IPR013083">
    <property type="entry name" value="Znf_RING/FYVE/PHD"/>
</dbReference>
<dbReference type="SUPFAM" id="SSF56112">
    <property type="entry name" value="Protein kinase-like (PK-like)"/>
    <property type="match status" value="1"/>
</dbReference>
<dbReference type="InterPro" id="IPR011009">
    <property type="entry name" value="Kinase-like_dom_sf"/>
</dbReference>
<dbReference type="CDD" id="cd16587">
    <property type="entry name" value="RING-HC_TRIM32_C-VII"/>
    <property type="match status" value="1"/>
</dbReference>
<protein>
    <recommendedName>
        <fullName evidence="10">RING-type domain-containing protein</fullName>
    </recommendedName>
</protein>
<evidence type="ECO:0000256" key="2">
    <source>
        <dbReference type="ARBA" id="ARBA00022771"/>
    </source>
</evidence>
<feature type="repeat" description="WD" evidence="5">
    <location>
        <begin position="662"/>
        <end position="701"/>
    </location>
</feature>
<dbReference type="Pfam" id="PF00400">
    <property type="entry name" value="WD40"/>
    <property type="match status" value="3"/>
</dbReference>
<dbReference type="PROSITE" id="PS50011">
    <property type="entry name" value="PROTEIN_KINASE_DOM"/>
    <property type="match status" value="1"/>
</dbReference>
<evidence type="ECO:0000256" key="1">
    <source>
        <dbReference type="ARBA" id="ARBA00022723"/>
    </source>
</evidence>
<dbReference type="PANTHER" id="PTHR44489:SF11">
    <property type="entry name" value="WD REPEAT DOMAIN 86"/>
    <property type="match status" value="1"/>
</dbReference>
<feature type="domain" description="RING-type" evidence="7">
    <location>
        <begin position="12"/>
        <end position="57"/>
    </location>
</feature>
<feature type="domain" description="Protein kinase" evidence="6">
    <location>
        <begin position="161"/>
        <end position="489"/>
    </location>
</feature>
<dbReference type="Proteomes" id="UP000077755">
    <property type="component" value="Chromosome 5"/>
</dbReference>
<reference evidence="8" key="1">
    <citation type="journal article" date="2016" name="Nat. Genet.">
        <title>A high-quality carrot genome assembly provides new insights into carotenoid accumulation and asterid genome evolution.</title>
        <authorList>
            <person name="Iorizzo M."/>
            <person name="Ellison S."/>
            <person name="Senalik D."/>
            <person name="Zeng P."/>
            <person name="Satapoomin P."/>
            <person name="Huang J."/>
            <person name="Bowman M."/>
            <person name="Iovene M."/>
            <person name="Sanseverino W."/>
            <person name="Cavagnaro P."/>
            <person name="Yildiz M."/>
            <person name="Macko-Podgorni A."/>
            <person name="Moranska E."/>
            <person name="Grzebelus E."/>
            <person name="Grzebelus D."/>
            <person name="Ashrafi H."/>
            <person name="Zheng Z."/>
            <person name="Cheng S."/>
            <person name="Spooner D."/>
            <person name="Van Deynze A."/>
            <person name="Simon P."/>
        </authorList>
    </citation>
    <scope>NUCLEOTIDE SEQUENCE</scope>
    <source>
        <tissue evidence="8">Leaf</tissue>
    </source>
</reference>
<reference evidence="8" key="2">
    <citation type="submission" date="2022-03" db="EMBL/GenBank/DDBJ databases">
        <title>Draft title - Genomic analysis of global carrot germplasm unveils the trajectory of domestication and the origin of high carotenoid orange carrot.</title>
        <authorList>
            <person name="Iorizzo M."/>
            <person name="Ellison S."/>
            <person name="Senalik D."/>
            <person name="Macko-Podgorni A."/>
            <person name="Grzebelus D."/>
            <person name="Bostan H."/>
            <person name="Rolling W."/>
            <person name="Curaba J."/>
            <person name="Simon P."/>
        </authorList>
    </citation>
    <scope>NUCLEOTIDE SEQUENCE</scope>
    <source>
        <tissue evidence="8">Leaf</tissue>
    </source>
</reference>
<gene>
    <name evidence="8" type="ORF">DCAR_0521589</name>
</gene>
<dbReference type="SUPFAM" id="SSF50978">
    <property type="entry name" value="WD40 repeat-like"/>
    <property type="match status" value="1"/>
</dbReference>
<dbReference type="EMBL" id="CP093347">
    <property type="protein sequence ID" value="WOH02200.1"/>
    <property type="molecule type" value="Genomic_DNA"/>
</dbReference>
<dbReference type="SMART" id="SM00184">
    <property type="entry name" value="RING"/>
    <property type="match status" value="1"/>
</dbReference>
<evidence type="ECO:0000256" key="5">
    <source>
        <dbReference type="PROSITE-ProRule" id="PRU00221"/>
    </source>
</evidence>
<dbReference type="InterPro" id="IPR001680">
    <property type="entry name" value="WD40_rpt"/>
</dbReference>
<keyword evidence="3" id="KW-0862">Zinc</keyword>
<dbReference type="PROSITE" id="PS50294">
    <property type="entry name" value="WD_REPEATS_REGION"/>
    <property type="match status" value="1"/>
</dbReference>
<dbReference type="SMART" id="SM00220">
    <property type="entry name" value="S_TKc"/>
    <property type="match status" value="1"/>
</dbReference>
<dbReference type="Gene3D" id="3.30.40.10">
    <property type="entry name" value="Zinc/RING finger domain, C3HC4 (zinc finger)"/>
    <property type="match status" value="1"/>
</dbReference>